<dbReference type="InterPro" id="IPR032675">
    <property type="entry name" value="LRR_dom_sf"/>
</dbReference>
<dbReference type="Pfam" id="PF00646">
    <property type="entry name" value="F-box"/>
    <property type="match status" value="1"/>
</dbReference>
<dbReference type="Gene3D" id="3.80.10.10">
    <property type="entry name" value="Ribonuclease Inhibitor"/>
    <property type="match status" value="1"/>
</dbReference>
<keyword evidence="4" id="KW-1185">Reference proteome</keyword>
<dbReference type="InterPro" id="IPR036047">
    <property type="entry name" value="F-box-like_dom_sf"/>
</dbReference>
<gene>
    <name evidence="3" type="ORF">DM860_009532</name>
</gene>
<feature type="domain" description="F-box/LRR-repeat protein 15/At3g58940/PEG3-like LRR" evidence="2">
    <location>
        <begin position="134"/>
        <end position="201"/>
    </location>
</feature>
<dbReference type="AlphaFoldDB" id="A0A328DLY9"/>
<dbReference type="SUPFAM" id="SSF52047">
    <property type="entry name" value="RNI-like"/>
    <property type="match status" value="1"/>
</dbReference>
<dbReference type="Proteomes" id="UP000249390">
    <property type="component" value="Unassembled WGS sequence"/>
</dbReference>
<reference evidence="3 4" key="1">
    <citation type="submission" date="2018-06" db="EMBL/GenBank/DDBJ databases">
        <title>The Genome of Cuscuta australis (Dodder) Provides Insight into the Evolution of Plant Parasitism.</title>
        <authorList>
            <person name="Liu H."/>
        </authorList>
    </citation>
    <scope>NUCLEOTIDE SEQUENCE [LARGE SCALE GENOMIC DNA]</scope>
    <source>
        <strain evidence="4">cv. Yunnan</strain>
        <tissue evidence="3">Vines</tissue>
    </source>
</reference>
<dbReference type="EMBL" id="NQVE01000129">
    <property type="protein sequence ID" value="RAL45668.1"/>
    <property type="molecule type" value="Genomic_DNA"/>
</dbReference>
<protein>
    <recommendedName>
        <fullName evidence="5">F-box domain-containing protein</fullName>
    </recommendedName>
</protein>
<evidence type="ECO:0000259" key="1">
    <source>
        <dbReference type="Pfam" id="PF00646"/>
    </source>
</evidence>
<evidence type="ECO:0000313" key="4">
    <source>
        <dbReference type="Proteomes" id="UP000249390"/>
    </source>
</evidence>
<accession>A0A328DLY9</accession>
<dbReference type="Pfam" id="PF24758">
    <property type="entry name" value="LRR_At5g56370"/>
    <property type="match status" value="1"/>
</dbReference>
<feature type="domain" description="F-box" evidence="1">
    <location>
        <begin position="15"/>
        <end position="46"/>
    </location>
</feature>
<dbReference type="SUPFAM" id="SSF81383">
    <property type="entry name" value="F-box domain"/>
    <property type="match status" value="1"/>
</dbReference>
<proteinExistence type="predicted"/>
<name>A0A328DLY9_9ASTE</name>
<dbReference type="PANTHER" id="PTHR31639">
    <property type="entry name" value="F-BOX PROTEIN-LIKE"/>
    <property type="match status" value="1"/>
</dbReference>
<organism evidence="3 4">
    <name type="scientific">Cuscuta australis</name>
    <dbReference type="NCBI Taxonomy" id="267555"/>
    <lineage>
        <taxon>Eukaryota</taxon>
        <taxon>Viridiplantae</taxon>
        <taxon>Streptophyta</taxon>
        <taxon>Embryophyta</taxon>
        <taxon>Tracheophyta</taxon>
        <taxon>Spermatophyta</taxon>
        <taxon>Magnoliopsida</taxon>
        <taxon>eudicotyledons</taxon>
        <taxon>Gunneridae</taxon>
        <taxon>Pentapetalae</taxon>
        <taxon>asterids</taxon>
        <taxon>lamiids</taxon>
        <taxon>Solanales</taxon>
        <taxon>Convolvulaceae</taxon>
        <taxon>Cuscuteae</taxon>
        <taxon>Cuscuta</taxon>
        <taxon>Cuscuta subgen. Grammica</taxon>
        <taxon>Cuscuta sect. Cleistogrammica</taxon>
    </lineage>
</organism>
<dbReference type="InterPro" id="IPR001810">
    <property type="entry name" value="F-box_dom"/>
</dbReference>
<evidence type="ECO:0000313" key="3">
    <source>
        <dbReference type="EMBL" id="RAL45668.1"/>
    </source>
</evidence>
<dbReference type="PANTHER" id="PTHR31639:SF256">
    <property type="entry name" value="OS07G0242900 PROTEIN"/>
    <property type="match status" value="1"/>
</dbReference>
<sequence>MESDSKRSGEGPAEKLPLEVIEDILSRVRIAPDVIRASVTCKMWREAYCKHLHTLSFGVSSFKFPKGQDSVPDIEMLVTKAILQTRGLRKLSIQMGNSYHFSASSVCSWLMCVRETLSELCCEVRTSTRVNVLDIFEGRKLEILSLSDCKMGRVKQNIQRFQCLTSLSLRNVSISVEHLNRFLNALPKLESLKLEASFLEPSWVSFYDEFVETEKVVKVHCPTLKTLFLENMKLSQFILESSIIEYLQVECCSFKLFEVYGSKTLRDLKISHSRARLLEIDGTNNLESFEFVKSATNSNLFQMMMQSAKMKKIRLWGLEKYKRNHDGESEQRVLDLERMAICSPQLSHLAILCDEGVDGLVYRFGGSASFEKVMVLEIGWHGFDGFGAWAERLLKCCPNVKKVTVHWAIEEKNSNKLKSLSVQSSLMIEMMRKYQHIEMHFAFLYDHESEEYF</sequence>
<comment type="caution">
    <text evidence="3">The sequence shown here is derived from an EMBL/GenBank/DDBJ whole genome shotgun (WGS) entry which is preliminary data.</text>
</comment>
<evidence type="ECO:0008006" key="5">
    <source>
        <dbReference type="Google" id="ProtNLM"/>
    </source>
</evidence>
<evidence type="ECO:0000259" key="2">
    <source>
        <dbReference type="Pfam" id="PF24758"/>
    </source>
</evidence>
<dbReference type="InterPro" id="IPR055411">
    <property type="entry name" value="LRR_FXL15/At3g58940/PEG3-like"/>
</dbReference>